<protein>
    <recommendedName>
        <fullName evidence="3">Aminoglycoside phosphotransferase domain-containing protein</fullName>
    </recommendedName>
</protein>
<dbReference type="Gene3D" id="3.30.200.20">
    <property type="entry name" value="Phosphorylase Kinase, domain 1"/>
    <property type="match status" value="1"/>
</dbReference>
<dbReference type="PANTHER" id="PTHR33540">
    <property type="entry name" value="TRNA THREONYLCARBAMOYLADENOSINE BIOSYNTHESIS PROTEIN TSAE"/>
    <property type="match status" value="1"/>
</dbReference>
<sequence length="336" mass="38778">MNTDTRLQLLTDWIKKDWPNATIEVASADASFRRYFRVSNIDAMENGTTYIAMDAPPEQEDCTPFIDVTTRLRNAAVHAPEIIKQDLEQGFLLLEDFGNTPYLDKLNDDTADQLYGDALKCLINIQQANTDGLPEYDDALLLQEMQLMPEWFLSRHLDITPTDEQQKIIDRTLHSITAVVLQQPQVFVHRDYHSRNLMITENDNPGVIDYQDAVLGPITYDLVSILRDCYIKWPIEKVSKWALAFKKDAINIGLSHDVSDETFSQWFDYMGMQRHIKVLGIFARLNHRDGKANYLNDLPLTLEYFMNVANKYPMTRPLANLFTEWKIPEKIGTAKK</sequence>
<comment type="caution">
    <text evidence="4">The sequence shown here is derived from an EMBL/GenBank/DDBJ whole genome shotgun (WGS) entry which is preliminary data.</text>
</comment>
<gene>
    <name evidence="4" type="ORF">EV695_0376</name>
</gene>
<dbReference type="EMBL" id="SMFQ01000002">
    <property type="protein sequence ID" value="TCJ88519.1"/>
    <property type="molecule type" value="Genomic_DNA"/>
</dbReference>
<feature type="domain" description="Aminoglycoside phosphotransferase" evidence="3">
    <location>
        <begin position="23"/>
        <end position="246"/>
    </location>
</feature>
<proteinExistence type="predicted"/>
<name>A0A4R1F7E1_9GAMM</name>
<keyword evidence="2" id="KW-0067">ATP-binding</keyword>
<dbReference type="PANTHER" id="PTHR33540:SF1">
    <property type="entry name" value="N-ACETYLMURAMATE_N-ACETYLGLUCOSAMINE KINASE"/>
    <property type="match status" value="1"/>
</dbReference>
<reference evidence="4 5" key="1">
    <citation type="submission" date="2019-03" db="EMBL/GenBank/DDBJ databases">
        <title>Genomic Encyclopedia of Type Strains, Phase IV (KMG-IV): sequencing the most valuable type-strain genomes for metagenomic binning, comparative biology and taxonomic classification.</title>
        <authorList>
            <person name="Goeker M."/>
        </authorList>
    </citation>
    <scope>NUCLEOTIDE SEQUENCE [LARGE SCALE GENOMIC DNA]</scope>
    <source>
        <strain evidence="4 5">DSM 24830</strain>
    </source>
</reference>
<dbReference type="SUPFAM" id="SSF56112">
    <property type="entry name" value="Protein kinase-like (PK-like)"/>
    <property type="match status" value="1"/>
</dbReference>
<accession>A0A4R1F7E1</accession>
<evidence type="ECO:0000313" key="4">
    <source>
        <dbReference type="EMBL" id="TCJ88519.1"/>
    </source>
</evidence>
<dbReference type="RefSeq" id="WP_131904213.1">
    <property type="nucleotide sequence ID" value="NZ_BAAAFU010000008.1"/>
</dbReference>
<dbReference type="Proteomes" id="UP000294887">
    <property type="component" value="Unassembled WGS sequence"/>
</dbReference>
<dbReference type="OrthoDB" id="9809275at2"/>
<dbReference type="Pfam" id="PF01636">
    <property type="entry name" value="APH"/>
    <property type="match status" value="1"/>
</dbReference>
<dbReference type="Gene3D" id="3.90.1200.10">
    <property type="match status" value="1"/>
</dbReference>
<dbReference type="GO" id="GO:0005524">
    <property type="term" value="F:ATP binding"/>
    <property type="evidence" value="ECO:0007669"/>
    <property type="project" value="UniProtKB-KW"/>
</dbReference>
<evidence type="ECO:0000259" key="3">
    <source>
        <dbReference type="Pfam" id="PF01636"/>
    </source>
</evidence>
<evidence type="ECO:0000256" key="1">
    <source>
        <dbReference type="ARBA" id="ARBA00022741"/>
    </source>
</evidence>
<dbReference type="InterPro" id="IPR002575">
    <property type="entry name" value="Aminoglycoside_PTrfase"/>
</dbReference>
<evidence type="ECO:0000313" key="5">
    <source>
        <dbReference type="Proteomes" id="UP000294887"/>
    </source>
</evidence>
<dbReference type="InterPro" id="IPR011009">
    <property type="entry name" value="Kinase-like_dom_sf"/>
</dbReference>
<keyword evidence="1" id="KW-0547">Nucleotide-binding</keyword>
<keyword evidence="5" id="KW-1185">Reference proteome</keyword>
<organism evidence="4 5">
    <name type="scientific">Cocleimonas flava</name>
    <dbReference type="NCBI Taxonomy" id="634765"/>
    <lineage>
        <taxon>Bacteria</taxon>
        <taxon>Pseudomonadati</taxon>
        <taxon>Pseudomonadota</taxon>
        <taxon>Gammaproteobacteria</taxon>
        <taxon>Thiotrichales</taxon>
        <taxon>Thiotrichaceae</taxon>
        <taxon>Cocleimonas</taxon>
    </lineage>
</organism>
<dbReference type="AlphaFoldDB" id="A0A4R1F7E1"/>
<evidence type="ECO:0000256" key="2">
    <source>
        <dbReference type="ARBA" id="ARBA00022840"/>
    </source>
</evidence>